<dbReference type="InterPro" id="IPR010730">
    <property type="entry name" value="HET"/>
</dbReference>
<gene>
    <name evidence="2" type="ORF">AYL99_01134</name>
</gene>
<dbReference type="PANTHER" id="PTHR33112:SF10">
    <property type="entry name" value="TOL"/>
    <property type="match status" value="1"/>
</dbReference>
<keyword evidence="3" id="KW-1185">Reference proteome</keyword>
<dbReference type="Pfam" id="PF06985">
    <property type="entry name" value="HET"/>
    <property type="match status" value="1"/>
</dbReference>
<evidence type="ECO:0000259" key="1">
    <source>
        <dbReference type="Pfam" id="PF06985"/>
    </source>
</evidence>
<dbReference type="AlphaFoldDB" id="A0A178ZZK4"/>
<dbReference type="STRING" id="1367422.A0A178ZZK4"/>
<accession>A0A178ZZK4</accession>
<dbReference type="Proteomes" id="UP000078343">
    <property type="component" value="Unassembled WGS sequence"/>
</dbReference>
<organism evidence="2 3">
    <name type="scientific">Fonsecaea erecta</name>
    <dbReference type="NCBI Taxonomy" id="1367422"/>
    <lineage>
        <taxon>Eukaryota</taxon>
        <taxon>Fungi</taxon>
        <taxon>Dikarya</taxon>
        <taxon>Ascomycota</taxon>
        <taxon>Pezizomycotina</taxon>
        <taxon>Eurotiomycetes</taxon>
        <taxon>Chaetothyriomycetidae</taxon>
        <taxon>Chaetothyriales</taxon>
        <taxon>Herpotrichiellaceae</taxon>
        <taxon>Fonsecaea</taxon>
    </lineage>
</organism>
<name>A0A178ZZK4_9EURO</name>
<dbReference type="GeneID" id="30005304"/>
<reference evidence="2 3" key="1">
    <citation type="submission" date="2016-04" db="EMBL/GenBank/DDBJ databases">
        <title>Draft genome of Fonsecaea erecta CBS 125763.</title>
        <authorList>
            <person name="Weiss V.A."/>
            <person name="Vicente V.A."/>
            <person name="Raittz R.T."/>
            <person name="Moreno L.F."/>
            <person name="De Souza E.M."/>
            <person name="Pedrosa F.O."/>
            <person name="Steffens M.B."/>
            <person name="Faoro H."/>
            <person name="Tadra-Sfeir M.Z."/>
            <person name="Najafzadeh M.J."/>
            <person name="Felipe M.S."/>
            <person name="Teixeira M."/>
            <person name="Sun J."/>
            <person name="Xi L."/>
            <person name="Gomes R."/>
            <person name="De Azevedo C.M."/>
            <person name="Salgado C.G."/>
            <person name="Da Silva M.B."/>
            <person name="Nascimento M.F."/>
            <person name="Queiroz-Telles F."/>
            <person name="Attili D.S."/>
            <person name="Gorbushina A."/>
        </authorList>
    </citation>
    <scope>NUCLEOTIDE SEQUENCE [LARGE SCALE GENOMIC DNA]</scope>
    <source>
        <strain evidence="2 3">CBS 125763</strain>
    </source>
</reference>
<dbReference type="OrthoDB" id="4121234at2759"/>
<dbReference type="PANTHER" id="PTHR33112">
    <property type="entry name" value="DOMAIN PROTEIN, PUTATIVE-RELATED"/>
    <property type="match status" value="1"/>
</dbReference>
<feature type="domain" description="Heterokaryon incompatibility" evidence="1">
    <location>
        <begin position="175"/>
        <end position="324"/>
    </location>
</feature>
<evidence type="ECO:0000313" key="2">
    <source>
        <dbReference type="EMBL" id="OAP65162.1"/>
    </source>
</evidence>
<sequence>MEFHNMRQLVDSADEGCHLCSLILLEIPPSQREKYLEDLERDGDGEPQIVAVVWYYRFPDERRPPVPYLRIEEAKLRPPVVNRVIICEFQCHLPEDERQMRRLLKHVQPFTGSWETFNDIHYWLRECENVHTRCAQRRQERRCQLPTRLLQVGAFDPGPRVYLRQSSQILPDSRYATLSHCWGQNMPVKLEQSTLQAFSEGLDIASLPRTFQEAIGLTKALGIDYLWIDSLCIIQDSPDDWAYECTRMSSVYMGSFVNIGANVSADSSGGLFCQRSWKSVNALAVRLTYPPIGWHRKPVILYPKGEGNILDHAPLGSRAWVAQERLLAPRTIHFLQHKVVWECDECMASESDVTGRLEGKYFVKRTYLARPTATNDNHDQARTRFLHTWADIVSFYSAGRLSVATDKLIAISGVAKYVQSTLSSDRSLQYYAGHWGHNFEMQLTWSASCFSVGNRLPTYIAPSWSWASYNGAVLFPRPYRRTLWATLVDIDVHPVSDPFGAIRSGSIRMRGPLCRAVLPDTRVLVDEERPKTLRLLGSDAEIECVDLSFDDEVSEPEMAEDGAEQQTHLVMFGIMQGEDTDDRPFEGIILRLTGLQPGQYKRIGAFRVDDLVPRSLEEQQTQERIYAIFGGDPQEFERDNFGALRDEFDAMDMPEQYFEEKGDDWYEFTII</sequence>
<proteinExistence type="predicted"/>
<dbReference type="EMBL" id="LVYI01000001">
    <property type="protein sequence ID" value="OAP65162.1"/>
    <property type="molecule type" value="Genomic_DNA"/>
</dbReference>
<protein>
    <recommendedName>
        <fullName evidence="1">Heterokaryon incompatibility domain-containing protein</fullName>
    </recommendedName>
</protein>
<dbReference type="RefSeq" id="XP_018698529.1">
    <property type="nucleotide sequence ID" value="XM_018832650.1"/>
</dbReference>
<comment type="caution">
    <text evidence="2">The sequence shown here is derived from an EMBL/GenBank/DDBJ whole genome shotgun (WGS) entry which is preliminary data.</text>
</comment>
<evidence type="ECO:0000313" key="3">
    <source>
        <dbReference type="Proteomes" id="UP000078343"/>
    </source>
</evidence>